<name>A0ACA9RAW3_9GLOM</name>
<comment type="caution">
    <text evidence="1">The sequence shown here is derived from an EMBL/GenBank/DDBJ whole genome shotgun (WGS) entry which is preliminary data.</text>
</comment>
<gene>
    <name evidence="1" type="ORF">ACOLOM_LOCUS14478</name>
</gene>
<evidence type="ECO:0000313" key="1">
    <source>
        <dbReference type="EMBL" id="CAG8784489.1"/>
    </source>
</evidence>
<sequence>FGRIGRLVLRSSLNNPNIQVVALNDPFLDLQYMIYLFKYDSTHGRFKGRVEAKDGKMVVNDHEITVFAERNPADIKWGEV</sequence>
<dbReference type="Proteomes" id="UP000789525">
    <property type="component" value="Unassembled WGS sequence"/>
</dbReference>
<proteinExistence type="predicted"/>
<dbReference type="EMBL" id="CAJVPT010074672">
    <property type="protein sequence ID" value="CAG8784489.1"/>
    <property type="molecule type" value="Genomic_DNA"/>
</dbReference>
<reference evidence="1" key="1">
    <citation type="submission" date="2021-06" db="EMBL/GenBank/DDBJ databases">
        <authorList>
            <person name="Kallberg Y."/>
            <person name="Tangrot J."/>
            <person name="Rosling A."/>
        </authorList>
    </citation>
    <scope>NUCLEOTIDE SEQUENCE</scope>
    <source>
        <strain evidence="1">CL356</strain>
    </source>
</reference>
<protein>
    <submittedName>
        <fullName evidence="1">6821_t:CDS:1</fullName>
    </submittedName>
</protein>
<accession>A0ACA9RAW3</accession>
<feature type="non-terminal residue" evidence="1">
    <location>
        <position position="1"/>
    </location>
</feature>
<feature type="non-terminal residue" evidence="1">
    <location>
        <position position="80"/>
    </location>
</feature>
<keyword evidence="2" id="KW-1185">Reference proteome</keyword>
<organism evidence="1 2">
    <name type="scientific">Acaulospora colombiana</name>
    <dbReference type="NCBI Taxonomy" id="27376"/>
    <lineage>
        <taxon>Eukaryota</taxon>
        <taxon>Fungi</taxon>
        <taxon>Fungi incertae sedis</taxon>
        <taxon>Mucoromycota</taxon>
        <taxon>Glomeromycotina</taxon>
        <taxon>Glomeromycetes</taxon>
        <taxon>Diversisporales</taxon>
        <taxon>Acaulosporaceae</taxon>
        <taxon>Acaulospora</taxon>
    </lineage>
</organism>
<evidence type="ECO:0000313" key="2">
    <source>
        <dbReference type="Proteomes" id="UP000789525"/>
    </source>
</evidence>